<dbReference type="NCBIfam" id="NF033788">
    <property type="entry name" value="HTH_metalloreg"/>
    <property type="match status" value="1"/>
</dbReference>
<keyword evidence="3" id="KW-0804">Transcription</keyword>
<dbReference type="CDD" id="cd00090">
    <property type="entry name" value="HTH_ARSR"/>
    <property type="match status" value="1"/>
</dbReference>
<evidence type="ECO:0000256" key="1">
    <source>
        <dbReference type="ARBA" id="ARBA00023015"/>
    </source>
</evidence>
<dbReference type="SUPFAM" id="SSF46785">
    <property type="entry name" value="Winged helix' DNA-binding domain"/>
    <property type="match status" value="1"/>
</dbReference>
<evidence type="ECO:0000313" key="10">
    <source>
        <dbReference type="Proteomes" id="UP000264215"/>
    </source>
</evidence>
<dbReference type="EMBL" id="DQBS01000006">
    <property type="protein sequence ID" value="HCO69024.1"/>
    <property type="molecule type" value="Genomic_DNA"/>
</dbReference>
<evidence type="ECO:0000256" key="3">
    <source>
        <dbReference type="ARBA" id="ARBA00023163"/>
    </source>
</evidence>
<dbReference type="InterPro" id="IPR036388">
    <property type="entry name" value="WH-like_DNA-bd_sf"/>
</dbReference>
<dbReference type="PANTHER" id="PTHR43132:SF6">
    <property type="entry name" value="HTH-TYPE TRANSCRIPTIONAL REPRESSOR CZRA"/>
    <property type="match status" value="1"/>
</dbReference>
<reference evidence="6" key="1">
    <citation type="journal article" date="2015" name="MBio">
        <title>Genome-resolved metagenomic analysis reveals roles for candidate phyla and other microbial community members in biogeochemical transformations in oil reservoirs.</title>
        <authorList>
            <person name="Hu P."/>
            <person name="Tom L."/>
            <person name="Singh A."/>
            <person name="Thomas B.C."/>
            <person name="Baker B.J."/>
            <person name="Piceno Y.M."/>
            <person name="Andersen G.L."/>
            <person name="Banfield J.F."/>
        </authorList>
    </citation>
    <scope>NUCLEOTIDE SEQUENCE [LARGE SCALE GENOMIC DNA]</scope>
    <source>
        <strain evidence="6">46_47</strain>
        <strain evidence="7">46_70</strain>
    </source>
</reference>
<dbReference type="Gene3D" id="1.10.10.10">
    <property type="entry name" value="Winged helix-like DNA-binding domain superfamily/Winged helix DNA-binding domain"/>
    <property type="match status" value="1"/>
</dbReference>
<name>A0A101GZV4_9BACT</name>
<gene>
    <name evidence="5" type="ORF">DIT26_00295</name>
    <name evidence="6" type="ORF">XD86_0630</name>
    <name evidence="7" type="ORF">XE02_0393</name>
</gene>
<accession>A0A101GZV4</accession>
<sequence length="116" mass="13283">MSDLCPSREVHVDVNKFREIAEEVSGLSELFKVISDETRTKIIFLLSEAELCTCDLAEILGLTLPTISHHLKQLKSYRLVRNRREGKSVLYSLGDHHVIDLIHIAREHFQELSEGD</sequence>
<dbReference type="InterPro" id="IPR001845">
    <property type="entry name" value="HTH_ArsR_DNA-bd_dom"/>
</dbReference>
<evidence type="ECO:0000313" key="5">
    <source>
        <dbReference type="EMBL" id="HCO69024.1"/>
    </source>
</evidence>
<dbReference type="PANTHER" id="PTHR43132">
    <property type="entry name" value="ARSENICAL RESISTANCE OPERON REPRESSOR ARSR-RELATED"/>
    <property type="match status" value="1"/>
</dbReference>
<dbReference type="Proteomes" id="UP000264215">
    <property type="component" value="Unassembled WGS sequence"/>
</dbReference>
<reference evidence="8 9" key="2">
    <citation type="journal article" date="2015" name="MBio">
        <title>Genome-Resolved Metagenomic Analysis Reveals Roles for Candidate Phyla and Other Microbial Community Members in Biogeochemical Transformations in Oil Reservoirs.</title>
        <authorList>
            <person name="Hu P."/>
            <person name="Tom L."/>
            <person name="Singh A."/>
            <person name="Thomas B.C."/>
            <person name="Baker B.J."/>
            <person name="Piceno Y.M."/>
            <person name="Andersen G.L."/>
            <person name="Banfield J.F."/>
        </authorList>
    </citation>
    <scope>NUCLEOTIDE SEQUENCE [LARGE SCALE GENOMIC DNA]</scope>
</reference>
<dbReference type="PATRIC" id="fig|1236046.5.peg.1529"/>
<dbReference type="SMART" id="SM00418">
    <property type="entry name" value="HTH_ARSR"/>
    <property type="match status" value="1"/>
</dbReference>
<organism evidence="6 8">
    <name type="scientific">Mesotoga infera</name>
    <dbReference type="NCBI Taxonomy" id="1236046"/>
    <lineage>
        <taxon>Bacteria</taxon>
        <taxon>Thermotogati</taxon>
        <taxon>Thermotogota</taxon>
        <taxon>Thermotogae</taxon>
        <taxon>Kosmotogales</taxon>
        <taxon>Kosmotogaceae</taxon>
        <taxon>Mesotoga</taxon>
    </lineage>
</organism>
<dbReference type="EMBL" id="LGGH01000074">
    <property type="protein sequence ID" value="KUK67730.1"/>
    <property type="molecule type" value="Genomic_DNA"/>
</dbReference>
<keyword evidence="2" id="KW-0238">DNA-binding</keyword>
<dbReference type="InterPro" id="IPR051011">
    <property type="entry name" value="Metal_resp_trans_reg"/>
</dbReference>
<dbReference type="Proteomes" id="UP000055014">
    <property type="component" value="Unassembled WGS sequence"/>
</dbReference>
<dbReference type="PROSITE" id="PS00846">
    <property type="entry name" value="HTH_ARSR_1"/>
    <property type="match status" value="1"/>
</dbReference>
<evidence type="ECO:0000259" key="4">
    <source>
        <dbReference type="PROSITE" id="PS50987"/>
    </source>
</evidence>
<evidence type="ECO:0000313" key="8">
    <source>
        <dbReference type="Proteomes" id="UP000054260"/>
    </source>
</evidence>
<evidence type="ECO:0000313" key="6">
    <source>
        <dbReference type="EMBL" id="KUK67730.1"/>
    </source>
</evidence>
<dbReference type="EMBL" id="LGGW01000021">
    <property type="protein sequence ID" value="KUK90766.1"/>
    <property type="molecule type" value="Genomic_DNA"/>
</dbReference>
<dbReference type="PRINTS" id="PR00778">
    <property type="entry name" value="HTHARSR"/>
</dbReference>
<evidence type="ECO:0000313" key="7">
    <source>
        <dbReference type="EMBL" id="KUK90766.1"/>
    </source>
</evidence>
<protein>
    <submittedName>
        <fullName evidence="6">Cadmium efflux system accessory protein-like protein</fullName>
    </submittedName>
    <submittedName>
        <fullName evidence="5">Transcriptional regulator</fullName>
    </submittedName>
</protein>
<evidence type="ECO:0000256" key="2">
    <source>
        <dbReference type="ARBA" id="ARBA00023125"/>
    </source>
</evidence>
<dbReference type="AlphaFoldDB" id="A0A101GZV4"/>
<reference evidence="5 10" key="3">
    <citation type="journal article" date="2018" name="Nat. Biotechnol.">
        <title>A standardized bacterial taxonomy based on genome phylogeny substantially revises the tree of life.</title>
        <authorList>
            <person name="Parks D.H."/>
            <person name="Chuvochina M."/>
            <person name="Waite D.W."/>
            <person name="Rinke C."/>
            <person name="Skarshewski A."/>
            <person name="Chaumeil P.A."/>
            <person name="Hugenholtz P."/>
        </authorList>
    </citation>
    <scope>NUCLEOTIDE SEQUENCE [LARGE SCALE GENOMIC DNA]</scope>
    <source>
        <strain evidence="5">UBA9905</strain>
    </source>
</reference>
<proteinExistence type="predicted"/>
<comment type="caution">
    <text evidence="6">The sequence shown here is derived from an EMBL/GenBank/DDBJ whole genome shotgun (WGS) entry which is preliminary data.</text>
</comment>
<evidence type="ECO:0000313" key="9">
    <source>
        <dbReference type="Proteomes" id="UP000055014"/>
    </source>
</evidence>
<dbReference type="PROSITE" id="PS50987">
    <property type="entry name" value="HTH_ARSR_2"/>
    <property type="match status" value="1"/>
</dbReference>
<dbReference type="Proteomes" id="UP000054260">
    <property type="component" value="Unassembled WGS sequence"/>
</dbReference>
<dbReference type="GO" id="GO:0003700">
    <property type="term" value="F:DNA-binding transcription factor activity"/>
    <property type="evidence" value="ECO:0007669"/>
    <property type="project" value="InterPro"/>
</dbReference>
<dbReference type="GO" id="GO:0003677">
    <property type="term" value="F:DNA binding"/>
    <property type="evidence" value="ECO:0007669"/>
    <property type="project" value="UniProtKB-KW"/>
</dbReference>
<keyword evidence="1" id="KW-0805">Transcription regulation</keyword>
<dbReference type="InterPro" id="IPR036390">
    <property type="entry name" value="WH_DNA-bd_sf"/>
</dbReference>
<dbReference type="InterPro" id="IPR011991">
    <property type="entry name" value="ArsR-like_HTH"/>
</dbReference>
<dbReference type="Pfam" id="PF01022">
    <property type="entry name" value="HTH_5"/>
    <property type="match status" value="1"/>
</dbReference>
<dbReference type="InterPro" id="IPR018334">
    <property type="entry name" value="ArsR_HTH"/>
</dbReference>
<feature type="domain" description="HTH arsR-type" evidence="4">
    <location>
        <begin position="20"/>
        <end position="113"/>
    </location>
</feature>